<dbReference type="AlphaFoldDB" id="A0A6L2NNX3"/>
<accession>A0A6L2NNX3</accession>
<sequence length="222" mass="23943">MIAAQVGDLSSYTSKYSSPALTQKIFANMRRVGKGFSRVNTPLFKGMIMPQQDADNVDDVDADAAAEDEHAVSPTPPLSPHQSPIAQPSSPPQQQQPSPTSQPTTISMELLNTLLETYEDVTLEEVDAAKDAEVAKDADVQGRQKESQAQVYHIDTEHADKVLSMQDDEPEPAKLKEVIEVVTTVKLMIEVVTDAATTITAAPITATPSAAGRRPRDVMADC</sequence>
<organism evidence="2">
    <name type="scientific">Tanacetum cinerariifolium</name>
    <name type="common">Dalmatian daisy</name>
    <name type="synonym">Chrysanthemum cinerariifolium</name>
    <dbReference type="NCBI Taxonomy" id="118510"/>
    <lineage>
        <taxon>Eukaryota</taxon>
        <taxon>Viridiplantae</taxon>
        <taxon>Streptophyta</taxon>
        <taxon>Embryophyta</taxon>
        <taxon>Tracheophyta</taxon>
        <taxon>Spermatophyta</taxon>
        <taxon>Magnoliopsida</taxon>
        <taxon>eudicotyledons</taxon>
        <taxon>Gunneridae</taxon>
        <taxon>Pentapetalae</taxon>
        <taxon>asterids</taxon>
        <taxon>campanulids</taxon>
        <taxon>Asterales</taxon>
        <taxon>Asteraceae</taxon>
        <taxon>Asteroideae</taxon>
        <taxon>Anthemideae</taxon>
        <taxon>Anthemidinae</taxon>
        <taxon>Tanacetum</taxon>
    </lineage>
</organism>
<reference evidence="2" key="1">
    <citation type="journal article" date="2019" name="Sci. Rep.">
        <title>Draft genome of Tanacetum cinerariifolium, the natural source of mosquito coil.</title>
        <authorList>
            <person name="Yamashiro T."/>
            <person name="Shiraishi A."/>
            <person name="Satake H."/>
            <person name="Nakayama K."/>
        </authorList>
    </citation>
    <scope>NUCLEOTIDE SEQUENCE</scope>
</reference>
<protein>
    <submittedName>
        <fullName evidence="2">Uncharacterized protein</fullName>
    </submittedName>
</protein>
<gene>
    <name evidence="2" type="ORF">Tci_060026</name>
</gene>
<name>A0A6L2NNX3_TANCI</name>
<evidence type="ECO:0000313" key="2">
    <source>
        <dbReference type="EMBL" id="GEU88048.1"/>
    </source>
</evidence>
<dbReference type="EMBL" id="BKCJ010009663">
    <property type="protein sequence ID" value="GEU88048.1"/>
    <property type="molecule type" value="Genomic_DNA"/>
</dbReference>
<feature type="compositionally biased region" description="Low complexity" evidence="1">
    <location>
        <begin position="80"/>
        <end position="104"/>
    </location>
</feature>
<feature type="region of interest" description="Disordered" evidence="1">
    <location>
        <begin position="60"/>
        <end position="104"/>
    </location>
</feature>
<evidence type="ECO:0000256" key="1">
    <source>
        <dbReference type="SAM" id="MobiDB-lite"/>
    </source>
</evidence>
<proteinExistence type="predicted"/>
<comment type="caution">
    <text evidence="2">The sequence shown here is derived from an EMBL/GenBank/DDBJ whole genome shotgun (WGS) entry which is preliminary data.</text>
</comment>